<dbReference type="InterPro" id="IPR000343">
    <property type="entry name" value="4pyrrol_synth_GluRdtase"/>
</dbReference>
<evidence type="ECO:0000256" key="1">
    <source>
        <dbReference type="ARBA" id="ARBA00005059"/>
    </source>
</evidence>
<dbReference type="HAMAP" id="MF_00087">
    <property type="entry name" value="Glu_tRNA_reductase"/>
    <property type="match status" value="1"/>
</dbReference>
<dbReference type="SUPFAM" id="SSF51735">
    <property type="entry name" value="NAD(P)-binding Rossmann-fold domains"/>
    <property type="match status" value="1"/>
</dbReference>
<dbReference type="InterPro" id="IPR015896">
    <property type="entry name" value="4pyrrol_synth_GluRdtase_dimer"/>
</dbReference>
<dbReference type="Pfam" id="PF05201">
    <property type="entry name" value="GlutR_N"/>
    <property type="match status" value="1"/>
</dbReference>
<dbReference type="EMBL" id="LT671858">
    <property type="protein sequence ID" value="SIM54104.1"/>
    <property type="molecule type" value="Genomic_DNA"/>
</dbReference>
<dbReference type="GO" id="GO:0008883">
    <property type="term" value="F:glutamyl-tRNA reductase activity"/>
    <property type="evidence" value="ECO:0007669"/>
    <property type="project" value="UniProtKB-UniRule"/>
</dbReference>
<evidence type="ECO:0000313" key="20">
    <source>
        <dbReference type="Proteomes" id="UP000195607"/>
    </source>
</evidence>
<dbReference type="Proteomes" id="UP000195607">
    <property type="component" value="Chromosome I"/>
</dbReference>
<comment type="domain">
    <text evidence="8">Possesses an unusual extended V-shaped dimeric structure with each monomer consisting of three distinct domains arranged along a curved 'spinal' alpha-helix. The N-terminal catalytic domain specifically recognizes the glutamate moiety of the substrate. The second domain is the NADPH-binding domain, and the third C-terminal domain is responsible for dimerization.</text>
</comment>
<comment type="pathway">
    <text evidence="1 8 13">Porphyrin-containing compound metabolism; protoporphyrin-IX biosynthesis; 5-aminolevulinate from L-glutamyl-tRNA(Glu): step 1/2.</text>
</comment>
<evidence type="ECO:0000256" key="6">
    <source>
        <dbReference type="ARBA" id="ARBA00023244"/>
    </source>
</evidence>
<evidence type="ECO:0000256" key="3">
    <source>
        <dbReference type="ARBA" id="ARBA00012970"/>
    </source>
</evidence>
<accession>A0A1N5U091</accession>
<feature type="compositionally biased region" description="Basic and acidic residues" evidence="15">
    <location>
        <begin position="398"/>
        <end position="409"/>
    </location>
</feature>
<feature type="coiled-coil region" evidence="14">
    <location>
        <begin position="329"/>
        <end position="356"/>
    </location>
</feature>
<dbReference type="Pfam" id="PF00745">
    <property type="entry name" value="GlutR_dimer"/>
    <property type="match status" value="1"/>
</dbReference>
<gene>
    <name evidence="8" type="primary">hemA</name>
    <name evidence="19" type="ORF">CSP5_0757</name>
</gene>
<feature type="active site" description="Nucleophile" evidence="8 9">
    <location>
        <position position="50"/>
    </location>
</feature>
<sequence length="423" mass="48595">MLLNSELKVIRWDYRMADNILEIKLQEDDDKLQKMLSSKGIEKRVILRTCNRLEIYFHDDAKFSENELENAELLKDEHAIRHLLRVSSGLESMSIGEQEILRQIKEAFDLAHKQGRTDKFLSMIFQKALKVGKEVRETTEISHGKVSIPSIMIEQIEKKGLLNSSTIGVIGTGKMAATVVKYLKKKPSVKITIYGRNEEAGSELSHLFKVNFKKTLDIGNIVEECHVIVTATSSKTPLITRELIEKIPRKLLFIDISNPKNIEESYSNPNVELINLEMANQILQENRKRKEKDIEVAETIIDRELRKIYSKLAEGEIEGYIASIYSRSKDILSDEIEKFSRAIENGTEEREALELLGNSIVNKVLAPETLTLKKMVREGKTESVREFLDSAMKFTDRELYSSSEDHKENQSQQVQNHQLYQKP</sequence>
<evidence type="ECO:0000256" key="10">
    <source>
        <dbReference type="PIRSR" id="PIRSR000445-2"/>
    </source>
</evidence>
<evidence type="ECO:0000256" key="15">
    <source>
        <dbReference type="SAM" id="MobiDB-lite"/>
    </source>
</evidence>
<evidence type="ECO:0000259" key="16">
    <source>
        <dbReference type="Pfam" id="PF00745"/>
    </source>
</evidence>
<name>A0A1N5U091_9ARCH</name>
<feature type="domain" description="Glutamyl-tRNA reductase N-terminal" evidence="18">
    <location>
        <begin position="28"/>
        <end position="139"/>
    </location>
</feature>
<comment type="subunit">
    <text evidence="8">Homodimer.</text>
</comment>
<dbReference type="NCBIfam" id="TIGR01035">
    <property type="entry name" value="hemA"/>
    <property type="match status" value="1"/>
</dbReference>
<evidence type="ECO:0000256" key="14">
    <source>
        <dbReference type="SAM" id="Coils"/>
    </source>
</evidence>
<dbReference type="AlphaFoldDB" id="A0A1N5U091"/>
<comment type="catalytic activity">
    <reaction evidence="7 8 13">
        <text>(S)-4-amino-5-oxopentanoate + tRNA(Glu) + NADP(+) = L-glutamyl-tRNA(Glu) + NADPH + H(+)</text>
        <dbReference type="Rhea" id="RHEA:12344"/>
        <dbReference type="Rhea" id="RHEA-COMP:9663"/>
        <dbReference type="Rhea" id="RHEA-COMP:9680"/>
        <dbReference type="ChEBI" id="CHEBI:15378"/>
        <dbReference type="ChEBI" id="CHEBI:57501"/>
        <dbReference type="ChEBI" id="CHEBI:57783"/>
        <dbReference type="ChEBI" id="CHEBI:58349"/>
        <dbReference type="ChEBI" id="CHEBI:78442"/>
        <dbReference type="ChEBI" id="CHEBI:78520"/>
        <dbReference type="EC" id="1.2.1.70"/>
    </reaction>
</comment>
<comment type="function">
    <text evidence="8">Catalyzes the NADPH-dependent reduction of glutamyl-tRNA(Glu) to glutamate 1-semialdehyde (GSA).</text>
</comment>
<dbReference type="InterPro" id="IPR036453">
    <property type="entry name" value="GluRdtase_dimer_dom_sf"/>
</dbReference>
<evidence type="ECO:0000256" key="2">
    <source>
        <dbReference type="ARBA" id="ARBA00005916"/>
    </source>
</evidence>
<comment type="miscellaneous">
    <text evidence="8">During catalysis, the active site Cys acts as a nucleophile attacking the alpha-carbonyl group of tRNA-bound glutamate with the formation of a thioester intermediate between enzyme and glutamate, and the concomitant release of tRNA(Glu). The thioester intermediate is finally reduced by direct hydride transfer from NADPH, to form the product GSA.</text>
</comment>
<feature type="binding site" evidence="8 10">
    <location>
        <position position="103"/>
    </location>
    <ligand>
        <name>substrate</name>
    </ligand>
</feature>
<feature type="region of interest" description="Disordered" evidence="15">
    <location>
        <begin position="398"/>
        <end position="423"/>
    </location>
</feature>
<dbReference type="GO" id="GO:0019353">
    <property type="term" value="P:protoporphyrinogen IX biosynthetic process from glutamate"/>
    <property type="evidence" value="ECO:0007669"/>
    <property type="project" value="TreeGrafter"/>
</dbReference>
<feature type="binding site" evidence="8 10">
    <location>
        <begin position="97"/>
        <end position="99"/>
    </location>
    <ligand>
        <name>substrate</name>
    </ligand>
</feature>
<reference evidence="19 20" key="1">
    <citation type="submission" date="2016-04" db="EMBL/GenBank/DDBJ databases">
        <authorList>
            <person name="Evans L.H."/>
            <person name="Alamgir A."/>
            <person name="Owens N."/>
            <person name="Weber N.D."/>
            <person name="Virtaneva K."/>
            <person name="Barbian K."/>
            <person name="Babar A."/>
            <person name="Rosenke K."/>
        </authorList>
    </citation>
    <scope>NUCLEOTIDE SEQUENCE [LARGE SCALE GENOMIC DNA]</scope>
    <source>
        <strain evidence="20">S5(T) (JCM 30642 \VKM B-2941)</strain>
    </source>
</reference>
<evidence type="ECO:0000256" key="4">
    <source>
        <dbReference type="ARBA" id="ARBA00022857"/>
    </source>
</evidence>
<evidence type="ECO:0000256" key="7">
    <source>
        <dbReference type="ARBA" id="ARBA00047464"/>
    </source>
</evidence>
<organism evidence="19 20">
    <name type="scientific">Cuniculiplasma divulgatum</name>
    <dbReference type="NCBI Taxonomy" id="1673428"/>
    <lineage>
        <taxon>Archaea</taxon>
        <taxon>Methanobacteriati</taxon>
        <taxon>Thermoplasmatota</taxon>
        <taxon>Thermoplasmata</taxon>
        <taxon>Thermoplasmatales</taxon>
        <taxon>Cuniculiplasmataceae</taxon>
        <taxon>Cuniculiplasma</taxon>
    </lineage>
</organism>
<protein>
    <recommendedName>
        <fullName evidence="3 8">Glutamyl-tRNA reductase</fullName>
        <shortName evidence="8">GluTR</shortName>
        <ecNumber evidence="3 8">1.2.1.70</ecNumber>
    </recommendedName>
</protein>
<evidence type="ECO:0000313" key="19">
    <source>
        <dbReference type="EMBL" id="SIM54104.1"/>
    </source>
</evidence>
<dbReference type="Gene3D" id="3.30.460.30">
    <property type="entry name" value="Glutamyl-tRNA reductase, N-terminal domain"/>
    <property type="match status" value="1"/>
</dbReference>
<dbReference type="PIRSF" id="PIRSF000445">
    <property type="entry name" value="4pyrrol_synth_GluRdtase"/>
    <property type="match status" value="1"/>
</dbReference>
<dbReference type="SUPFAM" id="SSF69742">
    <property type="entry name" value="Glutamyl tRNA-reductase catalytic, N-terminal domain"/>
    <property type="match status" value="1"/>
</dbReference>
<dbReference type="PANTHER" id="PTHR43013:SF1">
    <property type="entry name" value="GLUTAMYL-TRNA REDUCTASE"/>
    <property type="match status" value="1"/>
</dbReference>
<dbReference type="PANTHER" id="PTHR43013">
    <property type="entry name" value="GLUTAMYL-TRNA REDUCTASE"/>
    <property type="match status" value="1"/>
</dbReference>
<dbReference type="InterPro" id="IPR018214">
    <property type="entry name" value="GluRdtase_CS"/>
</dbReference>
<feature type="domain" description="Quinate/shikimate 5-dehydrogenase/glutamyl-tRNA reductase" evidence="17">
    <location>
        <begin position="161"/>
        <end position="277"/>
    </location>
</feature>
<evidence type="ECO:0000259" key="18">
    <source>
        <dbReference type="Pfam" id="PF05201"/>
    </source>
</evidence>
<evidence type="ECO:0000256" key="5">
    <source>
        <dbReference type="ARBA" id="ARBA00023002"/>
    </source>
</evidence>
<dbReference type="GO" id="GO:0050661">
    <property type="term" value="F:NADP binding"/>
    <property type="evidence" value="ECO:0007669"/>
    <property type="project" value="InterPro"/>
</dbReference>
<evidence type="ECO:0000256" key="12">
    <source>
        <dbReference type="PIRSR" id="PIRSR000445-4"/>
    </source>
</evidence>
<dbReference type="InterPro" id="IPR036343">
    <property type="entry name" value="GluRdtase_N_sf"/>
</dbReference>
<proteinExistence type="inferred from homology"/>
<evidence type="ECO:0000256" key="9">
    <source>
        <dbReference type="PIRSR" id="PIRSR000445-1"/>
    </source>
</evidence>
<feature type="coiled-coil region" evidence="14">
    <location>
        <begin position="273"/>
        <end position="300"/>
    </location>
</feature>
<dbReference type="EC" id="1.2.1.70" evidence="3 8"/>
<dbReference type="InterPro" id="IPR015895">
    <property type="entry name" value="4pyrrol_synth_GluRdtase_N"/>
</dbReference>
<dbReference type="PROSITE" id="PS00747">
    <property type="entry name" value="GLUTR"/>
    <property type="match status" value="1"/>
</dbReference>
<feature type="compositionally biased region" description="Polar residues" evidence="15">
    <location>
        <begin position="410"/>
        <end position="423"/>
    </location>
</feature>
<evidence type="ECO:0000256" key="8">
    <source>
        <dbReference type="HAMAP-Rule" id="MF_00087"/>
    </source>
</evidence>
<dbReference type="Pfam" id="PF01488">
    <property type="entry name" value="Shikimate_DH"/>
    <property type="match status" value="1"/>
</dbReference>
<dbReference type="InterPro" id="IPR036291">
    <property type="entry name" value="NAD(P)-bd_dom_sf"/>
</dbReference>
<keyword evidence="6 8" id="KW-0627">Porphyrin biosynthesis</keyword>
<feature type="site" description="Important for activity" evidence="8 12">
    <location>
        <position position="82"/>
    </location>
</feature>
<feature type="domain" description="Tetrapyrrole biosynthesis glutamyl-tRNA reductase dimerisation" evidence="16">
    <location>
        <begin position="297"/>
        <end position="388"/>
    </location>
</feature>
<evidence type="ECO:0000259" key="17">
    <source>
        <dbReference type="Pfam" id="PF01488"/>
    </source>
</evidence>
<dbReference type="UniPathway" id="UPA00251">
    <property type="reaction ID" value="UER00316"/>
</dbReference>
<keyword evidence="14" id="KW-0175">Coiled coil</keyword>
<feature type="binding site" evidence="8 11">
    <location>
        <begin position="171"/>
        <end position="176"/>
    </location>
    <ligand>
        <name>NADP(+)</name>
        <dbReference type="ChEBI" id="CHEBI:58349"/>
    </ligand>
</feature>
<dbReference type="SUPFAM" id="SSF69075">
    <property type="entry name" value="Glutamyl tRNA-reductase dimerization domain"/>
    <property type="match status" value="1"/>
</dbReference>
<feature type="binding site" evidence="8 10">
    <location>
        <begin position="49"/>
        <end position="52"/>
    </location>
    <ligand>
        <name>substrate</name>
    </ligand>
</feature>
<comment type="similarity">
    <text evidence="2 8 13">Belongs to the glutamyl-tRNA reductase family.</text>
</comment>
<dbReference type="InterPro" id="IPR006151">
    <property type="entry name" value="Shikm_DH/Glu-tRNA_Rdtase"/>
</dbReference>
<keyword evidence="4 8" id="KW-0521">NADP</keyword>
<evidence type="ECO:0000256" key="13">
    <source>
        <dbReference type="RuleBase" id="RU000584"/>
    </source>
</evidence>
<dbReference type="Gene3D" id="3.40.50.720">
    <property type="entry name" value="NAD(P)-binding Rossmann-like Domain"/>
    <property type="match status" value="1"/>
</dbReference>
<evidence type="ECO:0000256" key="11">
    <source>
        <dbReference type="PIRSR" id="PIRSR000445-3"/>
    </source>
</evidence>
<feature type="binding site" evidence="8 10">
    <location>
        <position position="92"/>
    </location>
    <ligand>
        <name>substrate</name>
    </ligand>
</feature>
<keyword evidence="5 8" id="KW-0560">Oxidoreductase</keyword>